<accession>A0ABY6A5S2</accession>
<evidence type="ECO:0000256" key="1">
    <source>
        <dbReference type="ARBA" id="ARBA00001526"/>
    </source>
</evidence>
<reference evidence="3" key="1">
    <citation type="submission" date="2022-09" db="EMBL/GenBank/DDBJ databases">
        <title>Bacterial diversity in gut of crayfish and pufferfish.</title>
        <authorList>
            <person name="Huang Y."/>
        </authorList>
    </citation>
    <scope>NUCLEOTIDE SEQUENCE</scope>
    <source>
        <strain evidence="3">PR12</strain>
    </source>
</reference>
<dbReference type="PANTHER" id="PTHR35333">
    <property type="entry name" value="BETA-LACTAMASE"/>
    <property type="match status" value="1"/>
</dbReference>
<dbReference type="PANTHER" id="PTHR35333:SF4">
    <property type="entry name" value="SLR0121 PROTEIN"/>
    <property type="match status" value="1"/>
</dbReference>
<gene>
    <name evidence="3" type="ORF">N4T19_10445</name>
</gene>
<evidence type="ECO:0000313" key="4">
    <source>
        <dbReference type="Proteomes" id="UP001058290"/>
    </source>
</evidence>
<comment type="catalytic activity">
    <reaction evidence="1">
        <text>a beta-lactam + H2O = a substituted beta-amino acid</text>
        <dbReference type="Rhea" id="RHEA:20401"/>
        <dbReference type="ChEBI" id="CHEBI:15377"/>
        <dbReference type="ChEBI" id="CHEBI:35627"/>
        <dbReference type="ChEBI" id="CHEBI:140347"/>
        <dbReference type="EC" id="3.5.2.6"/>
    </reaction>
</comment>
<dbReference type="GO" id="GO:0016787">
    <property type="term" value="F:hydrolase activity"/>
    <property type="evidence" value="ECO:0007669"/>
    <property type="project" value="UniProtKB-KW"/>
</dbReference>
<keyword evidence="3" id="KW-0378">Hydrolase</keyword>
<name>A0ABY6A5S2_9BURK</name>
<dbReference type="RefSeq" id="WP_260720155.1">
    <property type="nucleotide sequence ID" value="NZ_CP104377.1"/>
</dbReference>
<dbReference type="InterPro" id="IPR045155">
    <property type="entry name" value="Beta-lactam_cat"/>
</dbReference>
<keyword evidence="4" id="KW-1185">Reference proteome</keyword>
<dbReference type="EMBL" id="CP104377">
    <property type="protein sequence ID" value="UXC20492.1"/>
    <property type="molecule type" value="Genomic_DNA"/>
</dbReference>
<protein>
    <submittedName>
        <fullName evidence="3">Class A beta-lactamase-related serine hydrolase</fullName>
    </submittedName>
</protein>
<feature type="domain" description="Beta-lactamase class A catalytic" evidence="2">
    <location>
        <begin position="37"/>
        <end position="240"/>
    </location>
</feature>
<sequence>MEPTNAHLEGQILALARQRLKADGVGLSLCLMEPCGNELLSIGAGQTKPSASTIKLAILLALLEQVDAGRHQLHERIAITPANRVGGTGVLHGLPSVAQLTLSELCRLMMVVSDNTATNQLIDLLGFGAINQYLQVAGLGHSALCRKMMDSEAQKAGRDNTTCARDLCLLMARLQRADSLSTAMQSFALHLMATERHQPLLCAALPAGVQASNKTGQLPDLRNDAVVFTYGERSLILAVMATGFQDTVTSTSIYGGQGELLLAEIGALVCRTCLKP</sequence>
<organism evidence="3 4">
    <name type="scientific">Comamonas squillarum</name>
    <dbReference type="NCBI Taxonomy" id="2977320"/>
    <lineage>
        <taxon>Bacteria</taxon>
        <taxon>Pseudomonadati</taxon>
        <taxon>Pseudomonadota</taxon>
        <taxon>Betaproteobacteria</taxon>
        <taxon>Burkholderiales</taxon>
        <taxon>Comamonadaceae</taxon>
        <taxon>Comamonas</taxon>
    </lineage>
</organism>
<dbReference type="Gene3D" id="3.40.710.10">
    <property type="entry name" value="DD-peptidase/beta-lactamase superfamily"/>
    <property type="match status" value="1"/>
</dbReference>
<evidence type="ECO:0000259" key="2">
    <source>
        <dbReference type="Pfam" id="PF13354"/>
    </source>
</evidence>
<dbReference type="InterPro" id="IPR000871">
    <property type="entry name" value="Beta-lactam_class-A"/>
</dbReference>
<dbReference type="Proteomes" id="UP001058290">
    <property type="component" value="Chromosome"/>
</dbReference>
<dbReference type="Pfam" id="PF13354">
    <property type="entry name" value="Beta-lactamase2"/>
    <property type="match status" value="1"/>
</dbReference>
<proteinExistence type="predicted"/>
<dbReference type="SUPFAM" id="SSF56601">
    <property type="entry name" value="beta-lactamase/transpeptidase-like"/>
    <property type="match status" value="1"/>
</dbReference>
<evidence type="ECO:0000313" key="3">
    <source>
        <dbReference type="EMBL" id="UXC20492.1"/>
    </source>
</evidence>
<dbReference type="InterPro" id="IPR012338">
    <property type="entry name" value="Beta-lactam/transpept-like"/>
</dbReference>